<name>A0A1I6G4F9_9RHOB</name>
<feature type="transmembrane region" description="Helical" evidence="1">
    <location>
        <begin position="30"/>
        <end position="53"/>
    </location>
</feature>
<feature type="transmembrane region" description="Helical" evidence="1">
    <location>
        <begin position="59"/>
        <end position="78"/>
    </location>
</feature>
<sequence>MEQYILWNQYWVWFALALALGVCEILLPGYILLGFALAAAAMGIVFASGIGPAQAMMDSLPVTLSIYGGMSLVTWLALRQYFGRRDGQVKVWDKDINEN</sequence>
<dbReference type="EMBL" id="FOYO01000001">
    <property type="protein sequence ID" value="SFR37084.1"/>
    <property type="molecule type" value="Genomic_DNA"/>
</dbReference>
<keyword evidence="1" id="KW-1133">Transmembrane helix</keyword>
<evidence type="ECO:0000313" key="3">
    <source>
        <dbReference type="Proteomes" id="UP000199658"/>
    </source>
</evidence>
<evidence type="ECO:0000313" key="2">
    <source>
        <dbReference type="EMBL" id="SFR37084.1"/>
    </source>
</evidence>
<dbReference type="Proteomes" id="UP000199658">
    <property type="component" value="Unassembled WGS sequence"/>
</dbReference>
<evidence type="ECO:0008006" key="4">
    <source>
        <dbReference type="Google" id="ProtNLM"/>
    </source>
</evidence>
<feature type="transmembrane region" description="Helical" evidence="1">
    <location>
        <begin position="6"/>
        <end position="23"/>
    </location>
</feature>
<dbReference type="AlphaFoldDB" id="A0A1I6G4F9"/>
<accession>A0A1I6G4F9</accession>
<protein>
    <recommendedName>
        <fullName evidence="4">NfeD-like C-terminal, partner-binding</fullName>
    </recommendedName>
</protein>
<keyword evidence="3" id="KW-1185">Reference proteome</keyword>
<gene>
    <name evidence="2" type="ORF">SAMN04488002_0881</name>
</gene>
<dbReference type="OrthoDB" id="7745385at2"/>
<keyword evidence="1" id="KW-0472">Membrane</keyword>
<reference evidence="3" key="1">
    <citation type="submission" date="2016-10" db="EMBL/GenBank/DDBJ databases">
        <authorList>
            <person name="Varghese N."/>
            <person name="Submissions S."/>
        </authorList>
    </citation>
    <scope>NUCLEOTIDE SEQUENCE [LARGE SCALE GENOMIC DNA]</scope>
    <source>
        <strain evidence="3">DSM 26921</strain>
    </source>
</reference>
<evidence type="ECO:0000256" key="1">
    <source>
        <dbReference type="SAM" id="Phobius"/>
    </source>
</evidence>
<proteinExistence type="predicted"/>
<keyword evidence="1" id="KW-0812">Transmembrane</keyword>
<dbReference type="STRING" id="670154.SAMN04488002_0881"/>
<dbReference type="RefSeq" id="WP_090212994.1">
    <property type="nucleotide sequence ID" value="NZ_FOYO01000001.1"/>
</dbReference>
<organism evidence="2 3">
    <name type="scientific">Litoreibacter janthinus</name>
    <dbReference type="NCBI Taxonomy" id="670154"/>
    <lineage>
        <taxon>Bacteria</taxon>
        <taxon>Pseudomonadati</taxon>
        <taxon>Pseudomonadota</taxon>
        <taxon>Alphaproteobacteria</taxon>
        <taxon>Rhodobacterales</taxon>
        <taxon>Roseobacteraceae</taxon>
        <taxon>Litoreibacter</taxon>
    </lineage>
</organism>